<proteinExistence type="predicted"/>
<feature type="domain" description="Bro-N" evidence="2">
    <location>
        <begin position="83"/>
        <end position="195"/>
    </location>
</feature>
<evidence type="ECO:0000313" key="3">
    <source>
        <dbReference type="EMBL" id="AKI81610.1"/>
    </source>
</evidence>
<feature type="coiled-coil region" evidence="1">
    <location>
        <begin position="348"/>
        <end position="428"/>
    </location>
</feature>
<organismHost>
    <name type="scientific">Acanthamoeba polyphaga</name>
    <name type="common">Amoeba</name>
    <dbReference type="NCBI Taxonomy" id="5757"/>
</organismHost>
<keyword evidence="1" id="KW-0175">Coiled coil</keyword>
<dbReference type="SMART" id="SM01040">
    <property type="entry name" value="Bro-N"/>
    <property type="match status" value="1"/>
</dbReference>
<evidence type="ECO:0000259" key="2">
    <source>
        <dbReference type="PROSITE" id="PS51750"/>
    </source>
</evidence>
<accession>A0A0G2Y6Y6</accession>
<dbReference type="Pfam" id="PF02498">
    <property type="entry name" value="Bro-N"/>
    <property type="match status" value="1"/>
</dbReference>
<protein>
    <submittedName>
        <fullName evidence="3">BRO-n domain-containing protein</fullName>
    </submittedName>
</protein>
<dbReference type="InterPro" id="IPR003497">
    <property type="entry name" value="BRO_N_domain"/>
</dbReference>
<dbReference type="Proteomes" id="UP000274448">
    <property type="component" value="Segment"/>
</dbReference>
<evidence type="ECO:0000313" key="4">
    <source>
        <dbReference type="Proteomes" id="UP000274448"/>
    </source>
</evidence>
<organism evidence="3 4">
    <name type="scientific">Acanthamoeba polyphaga mimivirus</name>
    <name type="common">APMV</name>
    <dbReference type="NCBI Taxonomy" id="212035"/>
    <lineage>
        <taxon>Viruses</taxon>
        <taxon>Varidnaviria</taxon>
        <taxon>Bamfordvirae</taxon>
        <taxon>Nucleocytoviricota</taxon>
        <taxon>Megaviricetes</taxon>
        <taxon>Imitervirales</taxon>
        <taxon>Mimiviridae</taxon>
        <taxon>Megamimivirinae</taxon>
        <taxon>Mimivirus</taxon>
        <taxon>Mimivirus bradfordmassiliense</taxon>
    </lineage>
</organism>
<evidence type="ECO:0000256" key="1">
    <source>
        <dbReference type="SAM" id="Coils"/>
    </source>
</evidence>
<reference evidence="3 4" key="1">
    <citation type="submission" date="2014-10" db="EMBL/GenBank/DDBJ databases">
        <title>Pan-genome analysis of Brazilian lineage A amoebal mimiviruses.</title>
        <authorList>
            <person name="Assis F.L."/>
            <person name="Abrahao J.S."/>
            <person name="Kroon E.G."/>
            <person name="Dornas F.P."/>
            <person name="Andrade K.R."/>
            <person name="Borato P.V.M."/>
            <person name="Pilotto M.R."/>
            <person name="Benamar S."/>
            <person name="LaScola B."/>
            <person name="Colson P."/>
        </authorList>
    </citation>
    <scope>NUCLEOTIDE SEQUENCE [LARGE SCALE GENOMIC DNA]</scope>
    <source>
        <strain evidence="3 4">Amazonia</strain>
    </source>
</reference>
<sequence>MSKKQTKTTKKQKNVITMTLTAEETAKSKKRQERVTKYLESCIDDISEAESESETEELPPVKKPKAVIKKMVDKDVKNVERDNSIVPKMFNHENVDITVIMDKNKDYWYKGKDIATLLEYTNQKSAISRNVSENYKKQYSELGVNPSTPLKIDPQTMFINDCGLFQLVSKSNKKEAINLWRQITKEILPELFATGTYTMPITESDITKLTKNFYNDNILSEYDNQNVIYLAYVGKHEVVVNGTKKIDHVLKFGKTIHISQRDLDEHRKFYETFNIVGIWKTLACDIVEKKIEKNFESNNMLVNLKIKGKNTKTEKNKREHIVLNQINDLDYCLNMIESVINNTKLPQENEYINKIDKLENQNKFLTLQYESSLDKIKNLNNNIKNLSNNIEDLKDNIKILKETNKNDKRNYEKQIKLLEEKSERLGIVKKHK</sequence>
<dbReference type="PROSITE" id="PS51750">
    <property type="entry name" value="BRO_N"/>
    <property type="match status" value="1"/>
</dbReference>
<name>A0A0G2Y6Y6_MIMIV</name>
<dbReference type="EMBL" id="KM982403">
    <property type="protein sequence ID" value="AKI81610.1"/>
    <property type="molecule type" value="Genomic_DNA"/>
</dbReference>